<accession>A0A6L9SII9</accession>
<evidence type="ECO:0000313" key="2">
    <source>
        <dbReference type="Proteomes" id="UP000475214"/>
    </source>
</evidence>
<dbReference type="AlphaFoldDB" id="A0A6L9SII9"/>
<evidence type="ECO:0000313" key="1">
    <source>
        <dbReference type="EMBL" id="NEE04141.1"/>
    </source>
</evidence>
<dbReference type="GO" id="GO:0016779">
    <property type="term" value="F:nucleotidyltransferase activity"/>
    <property type="evidence" value="ECO:0007669"/>
    <property type="project" value="UniProtKB-KW"/>
</dbReference>
<dbReference type="InterPro" id="IPR035985">
    <property type="entry name" value="Ubiquitin-activating_enz"/>
</dbReference>
<dbReference type="Gene3D" id="3.40.50.720">
    <property type="entry name" value="NAD(P)-binding Rossmann-like Domain"/>
    <property type="match status" value="1"/>
</dbReference>
<gene>
    <name evidence="1" type="ORF">G1H10_28620</name>
</gene>
<organism evidence="1 2">
    <name type="scientific">Phytoactinopolyspora halotolerans</name>
    <dbReference type="NCBI Taxonomy" id="1981512"/>
    <lineage>
        <taxon>Bacteria</taxon>
        <taxon>Bacillati</taxon>
        <taxon>Actinomycetota</taxon>
        <taxon>Actinomycetes</taxon>
        <taxon>Jiangellales</taxon>
        <taxon>Jiangellaceae</taxon>
        <taxon>Phytoactinopolyspora</taxon>
    </lineage>
</organism>
<name>A0A6L9SII9_9ACTN</name>
<dbReference type="GO" id="GO:0008641">
    <property type="term" value="F:ubiquitin-like modifier activating enzyme activity"/>
    <property type="evidence" value="ECO:0007669"/>
    <property type="project" value="InterPro"/>
</dbReference>
<sequence>MRPQLHPALSFAWREPSTVQIGTTANQSHVFGGLSPIEATVLRAMDGNNDLPTLRDIAVAAGGRKDTVDRLLRLLTPVGAVVDHDATTSGSDTPREHHRPDLASLALVDRSPDGGLAAFAARGKRRVKVVGGGRVGASVARLLDAGGVGTVWADDQRLVTEADVAPGAHPHEAVGIARDRSLSEMLGHQGTVTTGVPGAPPPDIVVLDATGCADPTPYAAVFCRERIPHLVVKIVEVTGIVGPLVIPGESACLRCLDLHRTDRDPDWPTVLDQAGRYPPTTPPCDASLTAAVAGMAAGQVLAYLDGFEVCAVDATVEVELPYGLPRRRSWQPHPDCGCTWEHTAEWLT</sequence>
<protein>
    <submittedName>
        <fullName evidence="1">ThiF family adenylyltransferase</fullName>
    </submittedName>
</protein>
<proteinExistence type="predicted"/>
<dbReference type="EMBL" id="JAAGOA010000029">
    <property type="protein sequence ID" value="NEE04141.1"/>
    <property type="molecule type" value="Genomic_DNA"/>
</dbReference>
<dbReference type="Proteomes" id="UP000475214">
    <property type="component" value="Unassembled WGS sequence"/>
</dbReference>
<keyword evidence="2" id="KW-1185">Reference proteome</keyword>
<keyword evidence="1" id="KW-0808">Transferase</keyword>
<keyword evidence="1" id="KW-0548">Nucleotidyltransferase</keyword>
<dbReference type="RefSeq" id="WP_163744403.1">
    <property type="nucleotide sequence ID" value="NZ_JAAGOA010000029.1"/>
</dbReference>
<dbReference type="SUPFAM" id="SSF69572">
    <property type="entry name" value="Activating enzymes of the ubiquitin-like proteins"/>
    <property type="match status" value="1"/>
</dbReference>
<reference evidence="1 2" key="1">
    <citation type="submission" date="2020-02" db="EMBL/GenBank/DDBJ databases">
        <authorList>
            <person name="Li X.-J."/>
            <person name="Han X.-M."/>
        </authorList>
    </citation>
    <scope>NUCLEOTIDE SEQUENCE [LARGE SCALE GENOMIC DNA]</scope>
    <source>
        <strain evidence="1 2">CCTCC AB 2017055</strain>
    </source>
</reference>
<comment type="caution">
    <text evidence="1">The sequence shown here is derived from an EMBL/GenBank/DDBJ whole genome shotgun (WGS) entry which is preliminary data.</text>
</comment>